<keyword evidence="7 8" id="KW-0472">Membrane</keyword>
<evidence type="ECO:0000313" key="10">
    <source>
        <dbReference type="EMBL" id="PIU04040.1"/>
    </source>
</evidence>
<dbReference type="GO" id="GO:0015628">
    <property type="term" value="P:protein secretion by the type II secretion system"/>
    <property type="evidence" value="ECO:0007669"/>
    <property type="project" value="TreeGrafter"/>
</dbReference>
<evidence type="ECO:0000256" key="7">
    <source>
        <dbReference type="ARBA" id="ARBA00023136"/>
    </source>
</evidence>
<dbReference type="Proteomes" id="UP000228996">
    <property type="component" value="Unassembled WGS sequence"/>
</dbReference>
<dbReference type="PANTHER" id="PTHR30012:SF0">
    <property type="entry name" value="TYPE II SECRETION SYSTEM PROTEIN F-RELATED"/>
    <property type="match status" value="1"/>
</dbReference>
<evidence type="ECO:0000256" key="4">
    <source>
        <dbReference type="ARBA" id="ARBA00022519"/>
    </source>
</evidence>
<comment type="similarity">
    <text evidence="2">Belongs to the GSP F family.</text>
</comment>
<accession>A0A2M6XED2</accession>
<dbReference type="AlphaFoldDB" id="A0A2M6XED2"/>
<feature type="domain" description="Type II secretion system protein GspF" evidence="9">
    <location>
        <begin position="69"/>
        <end position="191"/>
    </location>
</feature>
<keyword evidence="4" id="KW-0997">Cell inner membrane</keyword>
<dbReference type="InterPro" id="IPR042094">
    <property type="entry name" value="T2SS_GspF_sf"/>
</dbReference>
<reference evidence="11" key="1">
    <citation type="submission" date="2017-09" db="EMBL/GenBank/DDBJ databases">
        <title>Depth-based differentiation of microbial function through sediment-hosted aquifers and enrichment of novel symbionts in the deep terrestrial subsurface.</title>
        <authorList>
            <person name="Probst A.J."/>
            <person name="Ladd B."/>
            <person name="Jarett J.K."/>
            <person name="Geller-Mcgrath D.E."/>
            <person name="Sieber C.M.K."/>
            <person name="Emerson J.B."/>
            <person name="Anantharaman K."/>
            <person name="Thomas B.C."/>
            <person name="Malmstrom R."/>
            <person name="Stieglmeier M."/>
            <person name="Klingl A."/>
            <person name="Woyke T."/>
            <person name="Ryan C.M."/>
            <person name="Banfield J.F."/>
        </authorList>
    </citation>
    <scope>NUCLEOTIDE SEQUENCE [LARGE SCALE GENOMIC DNA]</scope>
</reference>
<keyword evidence="5 8" id="KW-0812">Transmembrane</keyword>
<gene>
    <name evidence="10" type="ORF">COT44_00135</name>
</gene>
<dbReference type="InterPro" id="IPR003004">
    <property type="entry name" value="GspF/PilC"/>
</dbReference>
<feature type="transmembrane region" description="Helical" evidence="8">
    <location>
        <begin position="210"/>
        <end position="239"/>
    </location>
</feature>
<feature type="transmembrane region" description="Helical" evidence="8">
    <location>
        <begin position="167"/>
        <end position="190"/>
    </location>
</feature>
<organism evidence="10 11">
    <name type="scientific">Candidatus Shapirobacteria bacterium CG08_land_8_20_14_0_20_39_18</name>
    <dbReference type="NCBI Taxonomy" id="1974883"/>
    <lineage>
        <taxon>Bacteria</taxon>
        <taxon>Candidatus Shapironibacteriota</taxon>
    </lineage>
</organism>
<proteinExistence type="inferred from homology"/>
<comment type="caution">
    <text evidence="10">The sequence shown here is derived from an EMBL/GenBank/DDBJ whole genome shotgun (WGS) entry which is preliminary data.</text>
</comment>
<keyword evidence="3" id="KW-1003">Cell membrane</keyword>
<dbReference type="Pfam" id="PF00482">
    <property type="entry name" value="T2SSF"/>
    <property type="match status" value="2"/>
</dbReference>
<evidence type="ECO:0000259" key="9">
    <source>
        <dbReference type="Pfam" id="PF00482"/>
    </source>
</evidence>
<dbReference type="GO" id="GO:0005886">
    <property type="term" value="C:plasma membrane"/>
    <property type="evidence" value="ECO:0007669"/>
    <property type="project" value="UniProtKB-SubCell"/>
</dbReference>
<dbReference type="PANTHER" id="PTHR30012">
    <property type="entry name" value="GENERAL SECRETION PATHWAY PROTEIN"/>
    <property type="match status" value="1"/>
</dbReference>
<dbReference type="InterPro" id="IPR018076">
    <property type="entry name" value="T2SS_GspF_dom"/>
</dbReference>
<evidence type="ECO:0000313" key="11">
    <source>
        <dbReference type="Proteomes" id="UP000228996"/>
    </source>
</evidence>
<evidence type="ECO:0000256" key="3">
    <source>
        <dbReference type="ARBA" id="ARBA00022475"/>
    </source>
</evidence>
<name>A0A2M6XED2_9BACT</name>
<evidence type="ECO:0000256" key="8">
    <source>
        <dbReference type="SAM" id="Phobius"/>
    </source>
</evidence>
<feature type="domain" description="Type II secretion system protein GspF" evidence="9">
    <location>
        <begin position="272"/>
        <end position="393"/>
    </location>
</feature>
<evidence type="ECO:0000256" key="6">
    <source>
        <dbReference type="ARBA" id="ARBA00022989"/>
    </source>
</evidence>
<evidence type="ECO:0000256" key="1">
    <source>
        <dbReference type="ARBA" id="ARBA00004429"/>
    </source>
</evidence>
<evidence type="ECO:0000256" key="5">
    <source>
        <dbReference type="ARBA" id="ARBA00022692"/>
    </source>
</evidence>
<comment type="subcellular location">
    <subcellularLocation>
        <location evidence="1">Cell inner membrane</location>
        <topology evidence="1">Multi-pass membrane protein</topology>
    </subcellularLocation>
</comment>
<keyword evidence="6 8" id="KW-1133">Transmembrane helix</keyword>
<dbReference type="PRINTS" id="PR00812">
    <property type="entry name" value="BCTERIALGSPF"/>
</dbReference>
<protein>
    <submittedName>
        <fullName evidence="10">Phytochrome sensor protein</fullName>
    </submittedName>
</protein>
<dbReference type="FunFam" id="1.20.81.30:FF:000001">
    <property type="entry name" value="Type II secretion system protein F"/>
    <property type="match status" value="2"/>
</dbReference>
<dbReference type="Gene3D" id="1.20.81.30">
    <property type="entry name" value="Type II secretion system (T2SS), domain F"/>
    <property type="match status" value="2"/>
</dbReference>
<feature type="transmembrane region" description="Helical" evidence="8">
    <location>
        <begin position="374"/>
        <end position="395"/>
    </location>
</feature>
<dbReference type="EMBL" id="PEYO01000001">
    <property type="protein sequence ID" value="PIU04040.1"/>
    <property type="molecule type" value="Genomic_DNA"/>
</dbReference>
<sequence>MIRFSYKAKDAKGETVKGVIEAQDEKAAVATLRGKGSTVFSLTPVSKNSLALITDKFFNRVSGNDITNFTRQLSTMVTAGLTLDNALIIFKNQCSSAFYPIIDDILLNVQGGSSLAEALAKHPDQFSRVYVSLVKAGETAGVLDQILSRLADNLEKQRELAGKVKGAMIYPVIIIVGMIGVGILMMVLVIPKLLVMYKDFNAELPLPTKILMWVSSSMTTLWLPGLVALVIGFYAFTAFKKTAAGKRKIDQFILGLPLFGNIMKKFILTEIARTLGLLSSAGVSIVESINIVAESTGNAVYEEILKEGAKQVERGLPLSGTLGAYEEFPPIVIQMISVGEETGKLDEILTKLSKYFEMESDETVKGLTTAIEPLIMIVLGVGVAFLMMAIILPMYSLTSQF</sequence>
<evidence type="ECO:0000256" key="2">
    <source>
        <dbReference type="ARBA" id="ARBA00005745"/>
    </source>
</evidence>